<evidence type="ECO:0000313" key="7">
    <source>
        <dbReference type="Proteomes" id="UP000243876"/>
    </source>
</evidence>
<name>A0A0D6EP02_SPOSA</name>
<dbReference type="InterPro" id="IPR023214">
    <property type="entry name" value="HAD_sf"/>
</dbReference>
<dbReference type="Pfam" id="PF06888">
    <property type="entry name" value="Put_Phosphatase"/>
    <property type="match status" value="1"/>
</dbReference>
<dbReference type="GO" id="GO:0046872">
    <property type="term" value="F:metal ion binding"/>
    <property type="evidence" value="ECO:0007669"/>
    <property type="project" value="UniProtKB-KW"/>
</dbReference>
<evidence type="ECO:0000256" key="1">
    <source>
        <dbReference type="ARBA" id="ARBA00001946"/>
    </source>
</evidence>
<dbReference type="InterPro" id="IPR006384">
    <property type="entry name" value="HAD_hydro_PyrdxlP_Pase-like"/>
</dbReference>
<organism evidence="6 7">
    <name type="scientific">Sporidiobolus salmonicolor</name>
    <name type="common">Yeast-like fungus</name>
    <name type="synonym">Sporobolomyces salmonicolor</name>
    <dbReference type="NCBI Taxonomy" id="5005"/>
    <lineage>
        <taxon>Eukaryota</taxon>
        <taxon>Fungi</taxon>
        <taxon>Dikarya</taxon>
        <taxon>Basidiomycota</taxon>
        <taxon>Pucciniomycotina</taxon>
        <taxon>Microbotryomycetes</taxon>
        <taxon>Sporidiobolales</taxon>
        <taxon>Sporidiobolaceae</taxon>
        <taxon>Sporobolomyces</taxon>
    </lineage>
</organism>
<evidence type="ECO:0000256" key="2">
    <source>
        <dbReference type="ARBA" id="ARBA00022723"/>
    </source>
</evidence>
<keyword evidence="3" id="KW-0378">Hydrolase</keyword>
<dbReference type="OrthoDB" id="10267182at2759"/>
<dbReference type="InterPro" id="IPR016965">
    <property type="entry name" value="Pase_PHOSPHO-typ"/>
</dbReference>
<evidence type="ECO:0000256" key="4">
    <source>
        <dbReference type="ARBA" id="ARBA00022842"/>
    </source>
</evidence>
<dbReference type="SUPFAM" id="SSF56784">
    <property type="entry name" value="HAD-like"/>
    <property type="match status" value="1"/>
</dbReference>
<dbReference type="InterPro" id="IPR036412">
    <property type="entry name" value="HAD-like_sf"/>
</dbReference>
<dbReference type="NCBIfam" id="TIGR01488">
    <property type="entry name" value="HAD-SF-IB"/>
    <property type="match status" value="1"/>
</dbReference>
<sequence length="283" mass="31841">MACDGLHQDTDRYVFEVLAPHLRVSLRAAKATTQWTDNVAQHLVKLHQEGKTRADVEGALQGLPVHPAMKRGVQAVKARVDPQATFLCLSNSNSVFIDTILRHHGLENQFDEIITNPAHFRDDGLLELKRRVDPNGPQHNCTVGCSPNMCKGAELEEFMKRHGGWAAFDQVVYVGDGGNDYCPLKHLRSCVFFFLPRLSPPDRRRPRRDAVIRSPFRRASWLTSLGAPPSVLHPTLRGDLALVRMYRELSRRITKEGDALRCTVVPWGGAWEVEKILTEQVGK</sequence>
<evidence type="ECO:0000313" key="6">
    <source>
        <dbReference type="EMBL" id="CEQ41310.1"/>
    </source>
</evidence>
<feature type="binding site" evidence="5">
    <location>
        <position position="176"/>
    </location>
    <ligand>
        <name>Mg(2+)</name>
        <dbReference type="ChEBI" id="CHEBI:18420"/>
    </ligand>
</feature>
<proteinExistence type="predicted"/>
<dbReference type="NCBIfam" id="TIGR01489">
    <property type="entry name" value="DKMTPPase-SF"/>
    <property type="match status" value="1"/>
</dbReference>
<dbReference type="PANTHER" id="PTHR20889">
    <property type="entry name" value="PHOSPHATASE, ORPHAN 1, 2"/>
    <property type="match status" value="1"/>
</dbReference>
<keyword evidence="7" id="KW-1185">Reference proteome</keyword>
<dbReference type="Proteomes" id="UP000243876">
    <property type="component" value="Unassembled WGS sequence"/>
</dbReference>
<dbReference type="PANTHER" id="PTHR20889:SF12">
    <property type="entry name" value="LP01149P"/>
    <property type="match status" value="1"/>
</dbReference>
<dbReference type="EMBL" id="CENE01000013">
    <property type="protein sequence ID" value="CEQ41310.1"/>
    <property type="molecule type" value="Genomic_DNA"/>
</dbReference>
<gene>
    <name evidence="6" type="primary">SPOSA6832_02996</name>
</gene>
<keyword evidence="4 5" id="KW-0460">Magnesium</keyword>
<protein>
    <submittedName>
        <fullName evidence="6">SPOSA6832_02996-mRNA-1:cds</fullName>
    </submittedName>
</protein>
<keyword evidence="2 5" id="KW-0479">Metal-binding</keyword>
<dbReference type="PIRSF" id="PIRSF031051">
    <property type="entry name" value="PyrdxlP_Pase_PHOSPHO2"/>
    <property type="match status" value="1"/>
</dbReference>
<evidence type="ECO:0000256" key="5">
    <source>
        <dbReference type="PIRSR" id="PIRSR031051-3"/>
    </source>
</evidence>
<accession>A0A0D6EP02</accession>
<reference evidence="7" key="1">
    <citation type="submission" date="2015-02" db="EMBL/GenBank/DDBJ databases">
        <authorList>
            <person name="Gon?alves P."/>
        </authorList>
    </citation>
    <scope>NUCLEOTIDE SEQUENCE [LARGE SCALE GENOMIC DNA]</scope>
</reference>
<evidence type="ECO:0000256" key="3">
    <source>
        <dbReference type="ARBA" id="ARBA00022801"/>
    </source>
</evidence>
<dbReference type="AlphaFoldDB" id="A0A0D6EP02"/>
<dbReference type="Gene3D" id="3.40.50.1000">
    <property type="entry name" value="HAD superfamily/HAD-like"/>
    <property type="match status" value="1"/>
</dbReference>
<comment type="cofactor">
    <cofactor evidence="1 5">
        <name>Mg(2+)</name>
        <dbReference type="ChEBI" id="CHEBI:18420"/>
    </cofactor>
</comment>
<dbReference type="GO" id="GO:0016791">
    <property type="term" value="F:phosphatase activity"/>
    <property type="evidence" value="ECO:0007669"/>
    <property type="project" value="InterPro"/>
</dbReference>